<dbReference type="EMBL" id="VTXL01000002">
    <property type="protein sequence ID" value="NOJ11974.1"/>
    <property type="molecule type" value="Genomic_DNA"/>
</dbReference>
<organism evidence="4 5">
    <name type="scientific">Vibrio splendidus</name>
    <dbReference type="NCBI Taxonomy" id="29497"/>
    <lineage>
        <taxon>Bacteria</taxon>
        <taxon>Pseudomonadati</taxon>
        <taxon>Pseudomonadota</taxon>
        <taxon>Gammaproteobacteria</taxon>
        <taxon>Vibrionales</taxon>
        <taxon>Vibrionaceae</taxon>
        <taxon>Vibrio</taxon>
    </lineage>
</organism>
<dbReference type="PANTHER" id="PTHR36509:SF2">
    <property type="entry name" value="BLL3101 PROTEIN"/>
    <property type="match status" value="1"/>
</dbReference>
<feature type="signal peptide" evidence="1">
    <location>
        <begin position="1"/>
        <end position="25"/>
    </location>
</feature>
<dbReference type="PANTHER" id="PTHR36509">
    <property type="entry name" value="BLL3101 PROTEIN"/>
    <property type="match status" value="1"/>
</dbReference>
<proteinExistence type="predicted"/>
<dbReference type="InterPro" id="IPR010679">
    <property type="entry name" value="DUF1254"/>
</dbReference>
<dbReference type="Gene3D" id="2.60.120.1600">
    <property type="match status" value="1"/>
</dbReference>
<dbReference type="InterPro" id="IPR010621">
    <property type="entry name" value="DUF1214"/>
</dbReference>
<dbReference type="SUPFAM" id="SSF160935">
    <property type="entry name" value="VPA0735-like"/>
    <property type="match status" value="1"/>
</dbReference>
<evidence type="ECO:0000256" key="1">
    <source>
        <dbReference type="SAM" id="SignalP"/>
    </source>
</evidence>
<feature type="domain" description="DUF1214" evidence="2">
    <location>
        <begin position="367"/>
        <end position="472"/>
    </location>
</feature>
<feature type="domain" description="DUF1254" evidence="3">
    <location>
        <begin position="108"/>
        <end position="237"/>
    </location>
</feature>
<protein>
    <submittedName>
        <fullName evidence="4">DUF1254 domain-containing protein</fullName>
    </submittedName>
</protein>
<evidence type="ECO:0000313" key="4">
    <source>
        <dbReference type="EMBL" id="NOJ11974.1"/>
    </source>
</evidence>
<keyword evidence="1" id="KW-0732">Signal</keyword>
<feature type="chain" id="PRO_5031207251" evidence="1">
    <location>
        <begin position="26"/>
        <end position="494"/>
    </location>
</feature>
<name>A0A7Y4G0A7_VIBSP</name>
<evidence type="ECO:0000313" key="5">
    <source>
        <dbReference type="Proteomes" id="UP000519158"/>
    </source>
</evidence>
<evidence type="ECO:0000259" key="3">
    <source>
        <dbReference type="Pfam" id="PF06863"/>
    </source>
</evidence>
<comment type="caution">
    <text evidence="4">The sequence shown here is derived from an EMBL/GenBank/DDBJ whole genome shotgun (WGS) entry which is preliminary data.</text>
</comment>
<evidence type="ECO:0000259" key="2">
    <source>
        <dbReference type="Pfam" id="PF06742"/>
    </source>
</evidence>
<dbReference type="RefSeq" id="WP_171327735.1">
    <property type="nucleotide sequence ID" value="NZ_CAWPOP010000002.1"/>
</dbReference>
<dbReference type="Gene3D" id="2.60.40.1610">
    <property type="entry name" value="Domain of unknown function DUF1254"/>
    <property type="match status" value="1"/>
</dbReference>
<dbReference type="Proteomes" id="UP000519158">
    <property type="component" value="Unassembled WGS sequence"/>
</dbReference>
<reference evidence="4 5" key="1">
    <citation type="submission" date="2019-09" db="EMBL/GenBank/DDBJ databases">
        <title>Draft genome sequencing and comparative genomics of hatchery-associated Vibrios.</title>
        <authorList>
            <person name="Kehlet-Delgado H."/>
            <person name="Mueller R.S."/>
        </authorList>
    </citation>
    <scope>NUCLEOTIDE SEQUENCE [LARGE SCALE GENOMIC DNA]</scope>
    <source>
        <strain evidence="4 5">99-70-13A3</strain>
    </source>
</reference>
<gene>
    <name evidence="4" type="ORF">F0234_04265</name>
</gene>
<sequence>MMKKNRLAAALACAFMVALPSPVLASQSVDATSATMATKTAMTTNAALVTNTTMAIKTETLPVEMASLASLKKDNQLLAQLAYEYAYSIDEAYKYFYKTVVEQDYPLNRFQNIRILADDTYTAHPTINNDTLHLMGWMDLAAEPVIITIPDHDENRYWLFHTMNMQHFTDSAFGSPQRGTKGGSFMYAVEGWKGEVPASVDQVIYVEHPLVKMMGRIMDLGGDDSATAQKLMDQWNIRTLSKYLGQKGPDPVVREYPDPEDSNWVERTNFILSEGTMKTHDQKLLEQFEYIGLGDSELGKANHPFTKEQLRMIESGQKDGLERIINAGFDDSRDVLGTRDEMTKVPSFQHAYGTLMGQWGLPAKHTMYSGDFFDSEGGALDGSKYDYTVTFDAPPLEEGGFWSYTAYSGETRLMEKNELNRHSRGDRTLTPNADGSYTIYMGSDVKGHEDDPNFLPIPDHQWYSVLRMYTPGEEVRTDKWKSTPFTKVKKSTIK</sequence>
<dbReference type="Pfam" id="PF06742">
    <property type="entry name" value="DUF1214"/>
    <property type="match status" value="1"/>
</dbReference>
<dbReference type="Pfam" id="PF06863">
    <property type="entry name" value="DUF1254"/>
    <property type="match status" value="1"/>
</dbReference>
<accession>A0A7Y4G0A7</accession>
<dbReference type="AlphaFoldDB" id="A0A7Y4G0A7"/>
<dbReference type="InterPro" id="IPR037050">
    <property type="entry name" value="DUF1254_sf"/>
</dbReference>